<evidence type="ECO:0000313" key="1">
    <source>
        <dbReference type="EMBL" id="MCP1674511.1"/>
    </source>
</evidence>
<reference evidence="1" key="1">
    <citation type="submission" date="2022-03" db="EMBL/GenBank/DDBJ databases">
        <title>Genomic Encyclopedia of Type Strains, Phase III (KMG-III): the genomes of soil and plant-associated and newly described type strains.</title>
        <authorList>
            <person name="Whitman W."/>
        </authorList>
    </citation>
    <scope>NUCLEOTIDE SEQUENCE</scope>
    <source>
        <strain evidence="1">ANL 6-2</strain>
    </source>
</reference>
<sequence length="111" mass="12136">MGAIGAVVRENAKQGGARESVRYRQEFQLRAIAHRSYPAFCERIDSGWMPLPARGVSPATVERLLAAARGWPRRIEAVRALALSVSLPDPYVHAERALARLPEDSGQASLS</sequence>
<gene>
    <name evidence="1" type="ORF">J2T57_001613</name>
</gene>
<evidence type="ECO:0000313" key="2">
    <source>
        <dbReference type="Proteomes" id="UP001205843"/>
    </source>
</evidence>
<dbReference type="Proteomes" id="UP001205843">
    <property type="component" value="Unassembled WGS sequence"/>
</dbReference>
<dbReference type="RefSeq" id="WP_253476560.1">
    <property type="nucleotide sequence ID" value="NZ_JALJXV010000003.1"/>
</dbReference>
<proteinExistence type="predicted"/>
<keyword evidence="2" id="KW-1185">Reference proteome</keyword>
<dbReference type="EMBL" id="JALJXV010000003">
    <property type="protein sequence ID" value="MCP1674511.1"/>
    <property type="molecule type" value="Genomic_DNA"/>
</dbReference>
<comment type="caution">
    <text evidence="1">The sequence shown here is derived from an EMBL/GenBank/DDBJ whole genome shotgun (WGS) entry which is preliminary data.</text>
</comment>
<name>A0AAE3KBC7_9GAMM</name>
<dbReference type="AlphaFoldDB" id="A0AAE3KBC7"/>
<accession>A0AAE3KBC7</accession>
<organism evidence="1 2">
    <name type="scientific">Natronocella acetinitrilica</name>
    <dbReference type="NCBI Taxonomy" id="414046"/>
    <lineage>
        <taxon>Bacteria</taxon>
        <taxon>Pseudomonadati</taxon>
        <taxon>Pseudomonadota</taxon>
        <taxon>Gammaproteobacteria</taxon>
        <taxon>Chromatiales</taxon>
        <taxon>Ectothiorhodospiraceae</taxon>
        <taxon>Natronocella</taxon>
    </lineage>
</organism>
<protein>
    <submittedName>
        <fullName evidence="1">Uncharacterized protein</fullName>
    </submittedName>
</protein>